<evidence type="ECO:0008006" key="5">
    <source>
        <dbReference type="Google" id="ProtNLM"/>
    </source>
</evidence>
<protein>
    <recommendedName>
        <fullName evidence="5">Lipoprotein</fullName>
    </recommendedName>
</protein>
<gene>
    <name evidence="3" type="ORF">C882_3612</name>
</gene>
<feature type="chain" id="PRO_5003929610" description="Lipoprotein" evidence="2">
    <location>
        <begin position="18"/>
        <end position="133"/>
    </location>
</feature>
<feature type="signal peptide" evidence="2">
    <location>
        <begin position="1"/>
        <end position="17"/>
    </location>
</feature>
<dbReference type="Proteomes" id="UP000009881">
    <property type="component" value="Unassembled WGS sequence"/>
</dbReference>
<proteinExistence type="predicted"/>
<keyword evidence="4" id="KW-1185">Reference proteome</keyword>
<dbReference type="PROSITE" id="PS51257">
    <property type="entry name" value="PROKAR_LIPOPROTEIN"/>
    <property type="match status" value="1"/>
</dbReference>
<reference evidence="3 4" key="1">
    <citation type="journal article" date="2013" name="Genome Announc.">
        <title>Draft Genome Sequence of an Alphaproteobacterium, Caenispirillum salinarum AK4(T), Isolated from a Solar Saltern.</title>
        <authorList>
            <person name="Khatri I."/>
            <person name="Singh A."/>
            <person name="Korpole S."/>
            <person name="Pinnaka A.K."/>
            <person name="Subramanian S."/>
        </authorList>
    </citation>
    <scope>NUCLEOTIDE SEQUENCE [LARGE SCALE GENOMIC DNA]</scope>
    <source>
        <strain evidence="3 4">AK4</strain>
    </source>
</reference>
<comment type="caution">
    <text evidence="3">The sequence shown here is derived from an EMBL/GenBank/DDBJ whole genome shotgun (WGS) entry which is preliminary data.</text>
</comment>
<dbReference type="eggNOG" id="ENOG502ZX8H">
    <property type="taxonomic scope" value="Bacteria"/>
</dbReference>
<accession>K9H0Q7</accession>
<dbReference type="RefSeq" id="WP_009539729.1">
    <property type="nucleotide sequence ID" value="NZ_ANHY01000005.1"/>
</dbReference>
<dbReference type="OrthoDB" id="7582212at2"/>
<sequence>MRPHCVLLALVAVAACATPADRISSALTDHGLDRERAECIGDRLAADLSNDQLQQIGDAADAYRDSETPDRLTIDDLVNVARAIDDPVVVVAVTQAGIACSGFVQRPPDPDAAEDDTGRRQVLAGLVRSRGRE</sequence>
<keyword evidence="2" id="KW-0732">Signal</keyword>
<dbReference type="STRING" id="1238182.C882_3612"/>
<evidence type="ECO:0000256" key="2">
    <source>
        <dbReference type="SAM" id="SignalP"/>
    </source>
</evidence>
<dbReference type="EMBL" id="ANHY01000005">
    <property type="protein sequence ID" value="EKV31860.1"/>
    <property type="molecule type" value="Genomic_DNA"/>
</dbReference>
<name>K9H0Q7_9PROT</name>
<dbReference type="AlphaFoldDB" id="K9H0Q7"/>
<evidence type="ECO:0000313" key="4">
    <source>
        <dbReference type="Proteomes" id="UP000009881"/>
    </source>
</evidence>
<organism evidence="3 4">
    <name type="scientific">Caenispirillum salinarum AK4</name>
    <dbReference type="NCBI Taxonomy" id="1238182"/>
    <lineage>
        <taxon>Bacteria</taxon>
        <taxon>Pseudomonadati</taxon>
        <taxon>Pseudomonadota</taxon>
        <taxon>Alphaproteobacteria</taxon>
        <taxon>Rhodospirillales</taxon>
        <taxon>Novispirillaceae</taxon>
        <taxon>Caenispirillum</taxon>
    </lineage>
</organism>
<evidence type="ECO:0000256" key="1">
    <source>
        <dbReference type="SAM" id="MobiDB-lite"/>
    </source>
</evidence>
<feature type="region of interest" description="Disordered" evidence="1">
    <location>
        <begin position="103"/>
        <end position="133"/>
    </location>
</feature>
<evidence type="ECO:0000313" key="3">
    <source>
        <dbReference type="EMBL" id="EKV31860.1"/>
    </source>
</evidence>